<protein>
    <submittedName>
        <fullName evidence="1">Uncharacterized protein</fullName>
    </submittedName>
</protein>
<sequence>MPVKIPAQAFVEQDVSGQEHRFPVTEGQYLQGLVSRIGREQRVYVVTLETSLDDICFERWPRLVASVT</sequence>
<evidence type="ECO:0000313" key="2">
    <source>
        <dbReference type="Proteomes" id="UP001500604"/>
    </source>
</evidence>
<evidence type="ECO:0000313" key="1">
    <source>
        <dbReference type="EMBL" id="GAA4651293.1"/>
    </source>
</evidence>
<dbReference type="EMBL" id="BAABFL010000446">
    <property type="protein sequence ID" value="GAA4651293.1"/>
    <property type="molecule type" value="Genomic_DNA"/>
</dbReference>
<accession>A0ABP8V724</accession>
<comment type="caution">
    <text evidence="1">The sequence shown here is derived from an EMBL/GenBank/DDBJ whole genome shotgun (WGS) entry which is preliminary data.</text>
</comment>
<name>A0ABP8V724_9GAMM</name>
<organism evidence="1 2">
    <name type="scientific">Kistimonas scapharcae</name>
    <dbReference type="NCBI Taxonomy" id="1036133"/>
    <lineage>
        <taxon>Bacteria</taxon>
        <taxon>Pseudomonadati</taxon>
        <taxon>Pseudomonadota</taxon>
        <taxon>Gammaproteobacteria</taxon>
        <taxon>Oceanospirillales</taxon>
        <taxon>Endozoicomonadaceae</taxon>
        <taxon>Kistimonas</taxon>
    </lineage>
</organism>
<proteinExistence type="predicted"/>
<gene>
    <name evidence="1" type="ORF">GCM10023116_35770</name>
</gene>
<reference evidence="2" key="1">
    <citation type="journal article" date="2019" name="Int. J. Syst. Evol. Microbiol.">
        <title>The Global Catalogue of Microorganisms (GCM) 10K type strain sequencing project: providing services to taxonomists for standard genome sequencing and annotation.</title>
        <authorList>
            <consortium name="The Broad Institute Genomics Platform"/>
            <consortium name="The Broad Institute Genome Sequencing Center for Infectious Disease"/>
            <person name="Wu L."/>
            <person name="Ma J."/>
        </authorList>
    </citation>
    <scope>NUCLEOTIDE SEQUENCE [LARGE SCALE GENOMIC DNA]</scope>
    <source>
        <strain evidence="2">JCM 17805</strain>
    </source>
</reference>
<keyword evidence="2" id="KW-1185">Reference proteome</keyword>
<dbReference type="Proteomes" id="UP001500604">
    <property type="component" value="Unassembled WGS sequence"/>
</dbReference>